<evidence type="ECO:0000313" key="3">
    <source>
        <dbReference type="Proteomes" id="UP000499080"/>
    </source>
</evidence>
<reference evidence="2 3" key="1">
    <citation type="journal article" date="2019" name="Sci. Rep.">
        <title>Orb-weaving spider Araneus ventricosus genome elucidates the spidroin gene catalogue.</title>
        <authorList>
            <person name="Kono N."/>
            <person name="Nakamura H."/>
            <person name="Ohtoshi R."/>
            <person name="Moran D.A.P."/>
            <person name="Shinohara A."/>
            <person name="Yoshida Y."/>
            <person name="Fujiwara M."/>
            <person name="Mori M."/>
            <person name="Tomita M."/>
            <person name="Arakawa K."/>
        </authorList>
    </citation>
    <scope>NUCLEOTIDE SEQUENCE [LARGE SCALE GENOMIC DNA]</scope>
</reference>
<gene>
    <name evidence="2" type="ORF">AVEN_115626_1</name>
</gene>
<evidence type="ECO:0000313" key="2">
    <source>
        <dbReference type="EMBL" id="GBM57306.1"/>
    </source>
</evidence>
<sequence>MKLLDYGIEKPMVNVENLSNLEQMIRNGGIQNNLNTKTQSTDSNLRLRCEGSGRKRICLHWHLTKREKMKRIPECGGRGEWVASRSKPGTSNLREERHFLMATRTPPPRLLELDEEPRSSR</sequence>
<comment type="caution">
    <text evidence="2">The sequence shown here is derived from an EMBL/GenBank/DDBJ whole genome shotgun (WGS) entry which is preliminary data.</text>
</comment>
<accession>A0A4Y2GX55</accession>
<organism evidence="2 3">
    <name type="scientific">Araneus ventricosus</name>
    <name type="common">Orbweaver spider</name>
    <name type="synonym">Epeira ventricosa</name>
    <dbReference type="NCBI Taxonomy" id="182803"/>
    <lineage>
        <taxon>Eukaryota</taxon>
        <taxon>Metazoa</taxon>
        <taxon>Ecdysozoa</taxon>
        <taxon>Arthropoda</taxon>
        <taxon>Chelicerata</taxon>
        <taxon>Arachnida</taxon>
        <taxon>Araneae</taxon>
        <taxon>Araneomorphae</taxon>
        <taxon>Entelegynae</taxon>
        <taxon>Araneoidea</taxon>
        <taxon>Araneidae</taxon>
        <taxon>Araneus</taxon>
    </lineage>
</organism>
<evidence type="ECO:0000256" key="1">
    <source>
        <dbReference type="SAM" id="MobiDB-lite"/>
    </source>
</evidence>
<feature type="region of interest" description="Disordered" evidence="1">
    <location>
        <begin position="102"/>
        <end position="121"/>
    </location>
</feature>
<dbReference type="AlphaFoldDB" id="A0A4Y2GX55"/>
<dbReference type="Proteomes" id="UP000499080">
    <property type="component" value="Unassembled WGS sequence"/>
</dbReference>
<protein>
    <submittedName>
        <fullName evidence="2">Uncharacterized protein</fullName>
    </submittedName>
</protein>
<proteinExistence type="predicted"/>
<name>A0A4Y2GX55_ARAVE</name>
<dbReference type="EMBL" id="BGPR01001587">
    <property type="protein sequence ID" value="GBM57306.1"/>
    <property type="molecule type" value="Genomic_DNA"/>
</dbReference>
<keyword evidence="3" id="KW-1185">Reference proteome</keyword>